<dbReference type="RefSeq" id="WP_290110255.1">
    <property type="nucleotide sequence ID" value="NZ_JAUEPL010000004.1"/>
</dbReference>
<protein>
    <submittedName>
        <fullName evidence="1">Uncharacterized protein</fullName>
    </submittedName>
</protein>
<organism evidence="1 2">
    <name type="scientific">Streptomyces ficellus</name>
    <dbReference type="NCBI Taxonomy" id="1977088"/>
    <lineage>
        <taxon>Bacteria</taxon>
        <taxon>Bacillati</taxon>
        <taxon>Actinomycetota</taxon>
        <taxon>Actinomycetes</taxon>
        <taxon>Kitasatosporales</taxon>
        <taxon>Streptomycetaceae</taxon>
        <taxon>Streptomyces</taxon>
    </lineage>
</organism>
<reference evidence="1" key="1">
    <citation type="submission" date="2023-06" db="EMBL/GenBank/DDBJ databases">
        <title>WGS-Sequencing of Streptomyces ficellus isolate 21 collected from sand in Gara Djebilet Iron Mine in Algeria.</title>
        <authorList>
            <person name="Zegers G.P."/>
            <person name="Gomez A."/>
            <person name="Gueddou A."/>
            <person name="Zahara A.F."/>
            <person name="Worth M."/>
            <person name="Sevigny J.L."/>
            <person name="Tisa L."/>
        </authorList>
    </citation>
    <scope>NUCLEOTIDE SEQUENCE</scope>
    <source>
        <strain evidence="1">AS11</strain>
    </source>
</reference>
<dbReference type="Proteomes" id="UP001174050">
    <property type="component" value="Unassembled WGS sequence"/>
</dbReference>
<evidence type="ECO:0000313" key="1">
    <source>
        <dbReference type="EMBL" id="MDN3293401.1"/>
    </source>
</evidence>
<accession>A0ABT7Z1R3</accession>
<keyword evidence="2" id="KW-1185">Reference proteome</keyword>
<dbReference type="EMBL" id="JAUEPL010000004">
    <property type="protein sequence ID" value="MDN3293401.1"/>
    <property type="molecule type" value="Genomic_DNA"/>
</dbReference>
<name>A0ABT7Z1R3_9ACTN</name>
<sequence>MGSRSGVGHRVAEEQMEGACLEAARLWAEHSRGDDTVDLMIQSGSVFFSRIDNLGIEDAGDRETALALIAGYALRLGSLYAQQQDPELGAVKWREFIDVEEKALFAREAAQVSG</sequence>
<comment type="caution">
    <text evidence="1">The sequence shown here is derived from an EMBL/GenBank/DDBJ whole genome shotgun (WGS) entry which is preliminary data.</text>
</comment>
<gene>
    <name evidence="1" type="ORF">QWM81_04975</name>
</gene>
<evidence type="ECO:0000313" key="2">
    <source>
        <dbReference type="Proteomes" id="UP001174050"/>
    </source>
</evidence>
<proteinExistence type="predicted"/>